<keyword evidence="4" id="KW-0804">Transcription</keyword>
<dbReference type="Proteomes" id="UP000800200">
    <property type="component" value="Unassembled WGS sequence"/>
</dbReference>
<dbReference type="OrthoDB" id="5424793at2759"/>
<evidence type="ECO:0000256" key="3">
    <source>
        <dbReference type="ARBA" id="ARBA00023125"/>
    </source>
</evidence>
<evidence type="ECO:0000313" key="8">
    <source>
        <dbReference type="EMBL" id="KAF2179445.1"/>
    </source>
</evidence>
<dbReference type="PANTHER" id="PTHR31845">
    <property type="entry name" value="FINGER DOMAIN PROTEIN, PUTATIVE-RELATED"/>
    <property type="match status" value="1"/>
</dbReference>
<protein>
    <recommendedName>
        <fullName evidence="7">Zn(2)-C6 fungal-type domain-containing protein</fullName>
    </recommendedName>
</protein>
<keyword evidence="5" id="KW-0539">Nucleus</keyword>
<feature type="compositionally biased region" description="Polar residues" evidence="6">
    <location>
        <begin position="618"/>
        <end position="628"/>
    </location>
</feature>
<dbReference type="GO" id="GO:0000976">
    <property type="term" value="F:transcription cis-regulatory region binding"/>
    <property type="evidence" value="ECO:0007669"/>
    <property type="project" value="TreeGrafter"/>
</dbReference>
<keyword evidence="3" id="KW-0238">DNA-binding</keyword>
<dbReference type="GO" id="GO:0000981">
    <property type="term" value="F:DNA-binding transcription factor activity, RNA polymerase II-specific"/>
    <property type="evidence" value="ECO:0007669"/>
    <property type="project" value="InterPro"/>
</dbReference>
<dbReference type="SMART" id="SM00066">
    <property type="entry name" value="GAL4"/>
    <property type="match status" value="1"/>
</dbReference>
<feature type="region of interest" description="Disordered" evidence="6">
    <location>
        <begin position="86"/>
        <end position="123"/>
    </location>
</feature>
<evidence type="ECO:0000256" key="2">
    <source>
        <dbReference type="ARBA" id="ARBA00023015"/>
    </source>
</evidence>
<gene>
    <name evidence="8" type="ORF">K469DRAFT_716434</name>
</gene>
<dbReference type="CDD" id="cd12148">
    <property type="entry name" value="fungal_TF_MHR"/>
    <property type="match status" value="1"/>
</dbReference>
<dbReference type="GO" id="GO:0005634">
    <property type="term" value="C:nucleus"/>
    <property type="evidence" value="ECO:0007669"/>
    <property type="project" value="UniProtKB-SubCell"/>
</dbReference>
<proteinExistence type="predicted"/>
<evidence type="ECO:0000313" key="9">
    <source>
        <dbReference type="Proteomes" id="UP000800200"/>
    </source>
</evidence>
<dbReference type="CDD" id="cd00067">
    <property type="entry name" value="GAL4"/>
    <property type="match status" value="1"/>
</dbReference>
<keyword evidence="9" id="KW-1185">Reference proteome</keyword>
<organism evidence="8 9">
    <name type="scientific">Zopfia rhizophila CBS 207.26</name>
    <dbReference type="NCBI Taxonomy" id="1314779"/>
    <lineage>
        <taxon>Eukaryota</taxon>
        <taxon>Fungi</taxon>
        <taxon>Dikarya</taxon>
        <taxon>Ascomycota</taxon>
        <taxon>Pezizomycotina</taxon>
        <taxon>Dothideomycetes</taxon>
        <taxon>Dothideomycetes incertae sedis</taxon>
        <taxon>Zopfiaceae</taxon>
        <taxon>Zopfia</taxon>
    </lineage>
</organism>
<comment type="subcellular location">
    <subcellularLocation>
        <location evidence="1">Nucleus</location>
    </subcellularLocation>
</comment>
<dbReference type="PROSITE" id="PS00463">
    <property type="entry name" value="ZN2_CY6_FUNGAL_1"/>
    <property type="match status" value="1"/>
</dbReference>
<keyword evidence="2" id="KW-0805">Transcription regulation</keyword>
<evidence type="ECO:0000256" key="4">
    <source>
        <dbReference type="ARBA" id="ARBA00023163"/>
    </source>
</evidence>
<name>A0A6A6DJZ3_9PEZI</name>
<dbReference type="EMBL" id="ML994667">
    <property type="protein sequence ID" value="KAF2179445.1"/>
    <property type="molecule type" value="Genomic_DNA"/>
</dbReference>
<evidence type="ECO:0000259" key="7">
    <source>
        <dbReference type="PROSITE" id="PS50048"/>
    </source>
</evidence>
<dbReference type="PROSITE" id="PS50048">
    <property type="entry name" value="ZN2_CY6_FUNGAL_2"/>
    <property type="match status" value="1"/>
</dbReference>
<evidence type="ECO:0000256" key="1">
    <source>
        <dbReference type="ARBA" id="ARBA00004123"/>
    </source>
</evidence>
<dbReference type="PANTHER" id="PTHR31845:SF10">
    <property type="entry name" value="ZN(II)2CYS6 TRANSCRIPTION FACTOR (EUROFUNG)"/>
    <property type="match status" value="1"/>
</dbReference>
<sequence length="691" mass="78357">MEEVDHPSGEKPSHTRTSQACQRCRNLKTRCLPSEQAGTCQRCFSSKRECVWPETQRRAKRLRGPSRISQVEQKIDGLVASLVNPDVTRPTETAAEQSKPKIAPSAKASSQKPHATDSWLPVPSSFNLENNRVEHDIEGNQRFLENLQRIHNFGDEDDLTRPPGTLFNTSAQREPAIEHDIIKDLLASDEAEVLLNEYRSMADSFPFVPIPLSLTAKQLSISKPMLFLAILTIASWKDHQRQLLLDEKYRIELAHRTIIKPRRTLSLVQSTIVYLSWYQFVFSHKTQQIFSLLQLSIGLALDIGLHQKSRRSFMDMPGRPKPPPASPTGEREAQRTFLGCYYLSSAIAGGLQKPNLLRYTDYMAECGRRLKRDVEYPSDEILLHLIGLRQIDDRINDSFYSEDSHSLPITDSRISMPMQFMQTQLNDWNREKKSNSFQRVLELPYSYTKMQLHSIALRPPLSDNSQLAAASPTQLNALLIALEAGKAFLDSLLAFPTSEYHLITFVEWMRLPYIVVTISKLCIPSELHTAAQWDVQAAQDRVRLDLYLESLCYRMQSLTTYDKVKQPHPDFWMAMKMILDLTKGWYTRRVRASKAPPAIAGDLPTPDTMRDTHDSGYSGPSETPSTVDANEFSFPSMGSMDVGMGHVELESGGRDPFAFMRDLDFDMDQFLDMGIWGSHGSYEGMGFGDGA</sequence>
<dbReference type="GO" id="GO:0008270">
    <property type="term" value="F:zinc ion binding"/>
    <property type="evidence" value="ECO:0007669"/>
    <property type="project" value="InterPro"/>
</dbReference>
<dbReference type="SUPFAM" id="SSF57701">
    <property type="entry name" value="Zn2/Cys6 DNA-binding domain"/>
    <property type="match status" value="1"/>
</dbReference>
<reference evidence="8" key="1">
    <citation type="journal article" date="2020" name="Stud. Mycol.">
        <title>101 Dothideomycetes genomes: a test case for predicting lifestyles and emergence of pathogens.</title>
        <authorList>
            <person name="Haridas S."/>
            <person name="Albert R."/>
            <person name="Binder M."/>
            <person name="Bloem J."/>
            <person name="Labutti K."/>
            <person name="Salamov A."/>
            <person name="Andreopoulos B."/>
            <person name="Baker S."/>
            <person name="Barry K."/>
            <person name="Bills G."/>
            <person name="Bluhm B."/>
            <person name="Cannon C."/>
            <person name="Castanera R."/>
            <person name="Culley D."/>
            <person name="Daum C."/>
            <person name="Ezra D."/>
            <person name="Gonzalez J."/>
            <person name="Henrissat B."/>
            <person name="Kuo A."/>
            <person name="Liang C."/>
            <person name="Lipzen A."/>
            <person name="Lutzoni F."/>
            <person name="Magnuson J."/>
            <person name="Mondo S."/>
            <person name="Nolan M."/>
            <person name="Ohm R."/>
            <person name="Pangilinan J."/>
            <person name="Park H.-J."/>
            <person name="Ramirez L."/>
            <person name="Alfaro M."/>
            <person name="Sun H."/>
            <person name="Tritt A."/>
            <person name="Yoshinaga Y."/>
            <person name="Zwiers L.-H."/>
            <person name="Turgeon B."/>
            <person name="Goodwin S."/>
            <person name="Spatafora J."/>
            <person name="Crous P."/>
            <person name="Grigoriev I."/>
        </authorList>
    </citation>
    <scope>NUCLEOTIDE SEQUENCE</scope>
    <source>
        <strain evidence="8">CBS 207.26</strain>
    </source>
</reference>
<dbReference type="AlphaFoldDB" id="A0A6A6DJZ3"/>
<dbReference type="InterPro" id="IPR036864">
    <property type="entry name" value="Zn2-C6_fun-type_DNA-bd_sf"/>
</dbReference>
<dbReference type="InterPro" id="IPR051089">
    <property type="entry name" value="prtT"/>
</dbReference>
<feature type="region of interest" description="Disordered" evidence="6">
    <location>
        <begin position="597"/>
        <end position="629"/>
    </location>
</feature>
<feature type="domain" description="Zn(2)-C6 fungal-type" evidence="7">
    <location>
        <begin position="20"/>
        <end position="52"/>
    </location>
</feature>
<accession>A0A6A6DJZ3</accession>
<feature type="region of interest" description="Disordered" evidence="6">
    <location>
        <begin position="312"/>
        <end position="331"/>
    </location>
</feature>
<evidence type="ECO:0000256" key="5">
    <source>
        <dbReference type="ARBA" id="ARBA00023242"/>
    </source>
</evidence>
<evidence type="ECO:0000256" key="6">
    <source>
        <dbReference type="SAM" id="MobiDB-lite"/>
    </source>
</evidence>
<dbReference type="InterPro" id="IPR001138">
    <property type="entry name" value="Zn2Cys6_DnaBD"/>
</dbReference>
<dbReference type="Gene3D" id="4.10.240.10">
    <property type="entry name" value="Zn(2)-C6 fungal-type DNA-binding domain"/>
    <property type="match status" value="1"/>
</dbReference>